<evidence type="ECO:0000256" key="1">
    <source>
        <dbReference type="ARBA" id="ARBA00004141"/>
    </source>
</evidence>
<feature type="domain" description="ABC-2 type transporter transmembrane" evidence="6">
    <location>
        <begin position="3"/>
        <end position="202"/>
    </location>
</feature>
<feature type="transmembrane region" description="Helical" evidence="5">
    <location>
        <begin position="170"/>
        <end position="192"/>
    </location>
</feature>
<organism evidence="7 8">
    <name type="scientific">Macrococcus lamae</name>
    <dbReference type="NCBI Taxonomy" id="198484"/>
    <lineage>
        <taxon>Bacteria</taxon>
        <taxon>Bacillati</taxon>
        <taxon>Bacillota</taxon>
        <taxon>Bacilli</taxon>
        <taxon>Bacillales</taxon>
        <taxon>Staphylococcaceae</taxon>
        <taxon>Macrococcus</taxon>
    </lineage>
</organism>
<evidence type="ECO:0000313" key="8">
    <source>
        <dbReference type="Proteomes" id="UP000294802"/>
    </source>
</evidence>
<dbReference type="InterPro" id="IPR000412">
    <property type="entry name" value="ABC_2_transport"/>
</dbReference>
<dbReference type="InterPro" id="IPR051328">
    <property type="entry name" value="T7SS_ABC-Transporter"/>
</dbReference>
<keyword evidence="4 5" id="KW-0472">Membrane</keyword>
<gene>
    <name evidence="7" type="ORF">ERX29_07640</name>
</gene>
<name>A0A4R6BTL6_9STAP</name>
<dbReference type="AlphaFoldDB" id="A0A4R6BTL6"/>
<evidence type="ECO:0000256" key="2">
    <source>
        <dbReference type="ARBA" id="ARBA00022692"/>
    </source>
</evidence>
<comment type="subcellular location">
    <subcellularLocation>
        <location evidence="1">Membrane</location>
        <topology evidence="1">Multi-pass membrane protein</topology>
    </subcellularLocation>
</comment>
<dbReference type="PANTHER" id="PTHR43077:SF11">
    <property type="entry name" value="TRANSPORT PERMEASE YVFS-RELATED"/>
    <property type="match status" value="1"/>
</dbReference>
<evidence type="ECO:0000256" key="3">
    <source>
        <dbReference type="ARBA" id="ARBA00022989"/>
    </source>
</evidence>
<protein>
    <submittedName>
        <fullName evidence="7">ABC transporter permease</fullName>
    </submittedName>
</protein>
<comment type="caution">
    <text evidence="7">The sequence shown here is derived from an EMBL/GenBank/DDBJ whole genome shotgun (WGS) entry which is preliminary data.</text>
</comment>
<evidence type="ECO:0000313" key="7">
    <source>
        <dbReference type="EMBL" id="TDM07915.1"/>
    </source>
</evidence>
<evidence type="ECO:0000256" key="4">
    <source>
        <dbReference type="ARBA" id="ARBA00023136"/>
    </source>
</evidence>
<keyword evidence="2 5" id="KW-0812">Transmembrane</keyword>
<dbReference type="InterPro" id="IPR013525">
    <property type="entry name" value="ABC2_TM"/>
</dbReference>
<evidence type="ECO:0000256" key="5">
    <source>
        <dbReference type="SAM" id="Phobius"/>
    </source>
</evidence>
<dbReference type="OrthoDB" id="63188at2"/>
<dbReference type="Pfam" id="PF01061">
    <property type="entry name" value="ABC2_membrane"/>
    <property type="match status" value="1"/>
</dbReference>
<evidence type="ECO:0000259" key="6">
    <source>
        <dbReference type="Pfam" id="PF01061"/>
    </source>
</evidence>
<proteinExistence type="predicted"/>
<dbReference type="Proteomes" id="UP000294802">
    <property type="component" value="Unassembled WGS sequence"/>
</dbReference>
<sequence length="245" mass="28393">MKQFKAMMKYEMIDVTKRKSIFFFSILLPVIFFIIFSSMMDMPTEKMQKFYVRDYMLSMTTFSLTSFALFTFPVEMINDKKEGWSRALFRTPLNPLIYYLCKVIKIMIMYMISILIVFLVGKFYKGVDMTVSEWIISYVALLFGGTIFLTLGLLLAHFKDAQKVSIVANLLYLGLAMLGGLWFPVVTFPAWLKPIAYAMPTYNFKNIAAGQFAGHYPYHSIIILLLYGLAFVMLTLVIRKRTEVI</sequence>
<dbReference type="PANTHER" id="PTHR43077">
    <property type="entry name" value="TRANSPORT PERMEASE YVFS-RELATED"/>
    <property type="match status" value="1"/>
</dbReference>
<feature type="transmembrane region" description="Helical" evidence="5">
    <location>
        <begin position="55"/>
        <end position="75"/>
    </location>
</feature>
<feature type="transmembrane region" description="Helical" evidence="5">
    <location>
        <begin position="96"/>
        <end position="120"/>
    </location>
</feature>
<keyword evidence="3 5" id="KW-1133">Transmembrane helix</keyword>
<feature type="transmembrane region" description="Helical" evidence="5">
    <location>
        <begin position="218"/>
        <end position="238"/>
    </location>
</feature>
<keyword evidence="8" id="KW-1185">Reference proteome</keyword>
<feature type="transmembrane region" description="Helical" evidence="5">
    <location>
        <begin position="21"/>
        <end position="40"/>
    </location>
</feature>
<accession>A0A4R6BTL6</accession>
<dbReference type="GO" id="GO:0043190">
    <property type="term" value="C:ATP-binding cassette (ABC) transporter complex"/>
    <property type="evidence" value="ECO:0007669"/>
    <property type="project" value="InterPro"/>
</dbReference>
<dbReference type="PIRSF" id="PIRSF006648">
    <property type="entry name" value="DrrB"/>
    <property type="match status" value="1"/>
</dbReference>
<dbReference type="EMBL" id="SCWB01000012">
    <property type="protein sequence ID" value="TDM07915.1"/>
    <property type="molecule type" value="Genomic_DNA"/>
</dbReference>
<feature type="transmembrane region" description="Helical" evidence="5">
    <location>
        <begin position="135"/>
        <end position="158"/>
    </location>
</feature>
<dbReference type="RefSeq" id="WP_133444110.1">
    <property type="nucleotide sequence ID" value="NZ_SCWB01000012.1"/>
</dbReference>
<reference evidence="7 8" key="1">
    <citation type="submission" date="2019-01" db="EMBL/GenBank/DDBJ databases">
        <title>Draft genome sequences of the type strains of six Macrococcus species.</title>
        <authorList>
            <person name="Mazhar S."/>
            <person name="Altermann E."/>
            <person name="Hill C."/>
            <person name="Mcauliffe O."/>
        </authorList>
    </citation>
    <scope>NUCLEOTIDE SEQUENCE [LARGE SCALE GENOMIC DNA]</scope>
    <source>
        <strain evidence="7 8">CCM4815</strain>
    </source>
</reference>
<dbReference type="GO" id="GO:0140359">
    <property type="term" value="F:ABC-type transporter activity"/>
    <property type="evidence" value="ECO:0007669"/>
    <property type="project" value="InterPro"/>
</dbReference>